<proteinExistence type="inferred from homology"/>
<dbReference type="STRING" id="5722.A2DUS7"/>
<dbReference type="AlphaFoldDB" id="A2DUS7"/>
<evidence type="ECO:0000313" key="8">
    <source>
        <dbReference type="EMBL" id="EAY15812.1"/>
    </source>
</evidence>
<protein>
    <recommendedName>
        <fullName evidence="1">non-specific serine/threonine protein kinase</fullName>
        <ecNumber evidence="1">2.7.11.1</ecNumber>
    </recommendedName>
</protein>
<dbReference type="GO" id="GO:0005524">
    <property type="term" value="F:ATP binding"/>
    <property type="evidence" value="ECO:0007669"/>
    <property type="project" value="UniProtKB-UniRule"/>
</dbReference>
<dbReference type="EC" id="2.7.11.1" evidence="1"/>
<accession>A2DUS7</accession>
<keyword evidence="8" id="KW-0418">Kinase</keyword>
<name>A2DUS7_TRIV3</name>
<dbReference type="SUPFAM" id="SSF56112">
    <property type="entry name" value="Protein kinase-like (PK-like)"/>
    <property type="match status" value="1"/>
</dbReference>
<dbReference type="OMA" id="MASEQIF"/>
<dbReference type="EMBL" id="DS113250">
    <property type="protein sequence ID" value="EAY15812.1"/>
    <property type="molecule type" value="Genomic_DNA"/>
</dbReference>
<reference evidence="8" key="1">
    <citation type="submission" date="2006-10" db="EMBL/GenBank/DDBJ databases">
        <authorList>
            <person name="Amadeo P."/>
            <person name="Zhao Q."/>
            <person name="Wortman J."/>
            <person name="Fraser-Liggett C."/>
            <person name="Carlton J."/>
        </authorList>
    </citation>
    <scope>NUCLEOTIDE SEQUENCE</scope>
    <source>
        <strain evidence="8">G3</strain>
    </source>
</reference>
<dbReference type="PANTHER" id="PTHR11909">
    <property type="entry name" value="CASEIN KINASE-RELATED"/>
    <property type="match status" value="1"/>
</dbReference>
<feature type="region of interest" description="Disordered" evidence="6">
    <location>
        <begin position="317"/>
        <end position="339"/>
    </location>
</feature>
<dbReference type="GO" id="GO:0007165">
    <property type="term" value="P:signal transduction"/>
    <property type="evidence" value="ECO:0000318"/>
    <property type="project" value="GO_Central"/>
</dbReference>
<dbReference type="InterPro" id="IPR008271">
    <property type="entry name" value="Ser/Thr_kinase_AS"/>
</dbReference>
<dbReference type="InterPro" id="IPR050235">
    <property type="entry name" value="CK1_Ser-Thr_kinase"/>
</dbReference>
<keyword evidence="8" id="KW-0808">Transferase</keyword>
<dbReference type="InterPro" id="IPR000719">
    <property type="entry name" value="Prot_kinase_dom"/>
</dbReference>
<dbReference type="Gene3D" id="1.10.510.10">
    <property type="entry name" value="Transferase(Phosphotransferase) domain 1"/>
    <property type="match status" value="1"/>
</dbReference>
<evidence type="ECO:0000256" key="5">
    <source>
        <dbReference type="RuleBase" id="RU000304"/>
    </source>
</evidence>
<dbReference type="SMART" id="SM00220">
    <property type="entry name" value="S_TKc"/>
    <property type="match status" value="1"/>
</dbReference>
<dbReference type="SMR" id="A2DUS7"/>
<reference evidence="8" key="2">
    <citation type="journal article" date="2007" name="Science">
        <title>Draft genome sequence of the sexually transmitted pathogen Trichomonas vaginalis.</title>
        <authorList>
            <person name="Carlton J.M."/>
            <person name="Hirt R.P."/>
            <person name="Silva J.C."/>
            <person name="Delcher A.L."/>
            <person name="Schatz M."/>
            <person name="Zhao Q."/>
            <person name="Wortman J.R."/>
            <person name="Bidwell S.L."/>
            <person name="Alsmark U.C.M."/>
            <person name="Besteiro S."/>
            <person name="Sicheritz-Ponten T."/>
            <person name="Noel C.J."/>
            <person name="Dacks J.B."/>
            <person name="Foster P.G."/>
            <person name="Simillion C."/>
            <person name="Van de Peer Y."/>
            <person name="Miranda-Saavedra D."/>
            <person name="Barton G.J."/>
            <person name="Westrop G.D."/>
            <person name="Mueller S."/>
            <person name="Dessi D."/>
            <person name="Fiori P.L."/>
            <person name="Ren Q."/>
            <person name="Paulsen I."/>
            <person name="Zhang H."/>
            <person name="Bastida-Corcuera F.D."/>
            <person name="Simoes-Barbosa A."/>
            <person name="Brown M.T."/>
            <person name="Hayes R.D."/>
            <person name="Mukherjee M."/>
            <person name="Okumura C.Y."/>
            <person name="Schneider R."/>
            <person name="Smith A.J."/>
            <person name="Vanacova S."/>
            <person name="Villalvazo M."/>
            <person name="Haas B.J."/>
            <person name="Pertea M."/>
            <person name="Feldblyum T.V."/>
            <person name="Utterback T.R."/>
            <person name="Shu C.L."/>
            <person name="Osoegawa K."/>
            <person name="de Jong P.J."/>
            <person name="Hrdy I."/>
            <person name="Horvathova L."/>
            <person name="Zubacova Z."/>
            <person name="Dolezal P."/>
            <person name="Malik S.B."/>
            <person name="Logsdon J.M. Jr."/>
            <person name="Henze K."/>
            <person name="Gupta A."/>
            <person name="Wang C.C."/>
            <person name="Dunne R.L."/>
            <person name="Upcroft J.A."/>
            <person name="Upcroft P."/>
            <person name="White O."/>
            <person name="Salzberg S.L."/>
            <person name="Tang P."/>
            <person name="Chiu C.-H."/>
            <person name="Lee Y.-S."/>
            <person name="Embley T.M."/>
            <person name="Coombs G.H."/>
            <person name="Mottram J.C."/>
            <person name="Tachezy J."/>
            <person name="Fraser-Liggett C.M."/>
            <person name="Johnson P.J."/>
        </authorList>
    </citation>
    <scope>NUCLEOTIDE SEQUENCE [LARGE SCALE GENOMIC DNA]</scope>
    <source>
        <strain evidence="8">G3</strain>
    </source>
</reference>
<comment type="similarity">
    <text evidence="5">Belongs to the protein kinase superfamily.</text>
</comment>
<evidence type="ECO:0000259" key="7">
    <source>
        <dbReference type="PROSITE" id="PS50011"/>
    </source>
</evidence>
<keyword evidence="3 4" id="KW-0067">ATP-binding</keyword>
<dbReference type="PROSITE" id="PS00108">
    <property type="entry name" value="PROTEIN_KINASE_ST"/>
    <property type="match status" value="1"/>
</dbReference>
<dbReference type="Proteomes" id="UP000001542">
    <property type="component" value="Unassembled WGS sequence"/>
</dbReference>
<dbReference type="PROSITE" id="PS50011">
    <property type="entry name" value="PROTEIN_KINASE_DOM"/>
    <property type="match status" value="1"/>
</dbReference>
<dbReference type="GO" id="GO:0005634">
    <property type="term" value="C:nucleus"/>
    <property type="evidence" value="ECO:0000318"/>
    <property type="project" value="GO_Central"/>
</dbReference>
<evidence type="ECO:0000256" key="4">
    <source>
        <dbReference type="PROSITE-ProRule" id="PRU10141"/>
    </source>
</evidence>
<keyword evidence="9" id="KW-1185">Reference proteome</keyword>
<dbReference type="VEuPathDB" id="TrichDB:TVAG_159850"/>
<dbReference type="GO" id="GO:0004674">
    <property type="term" value="F:protein serine/threonine kinase activity"/>
    <property type="evidence" value="ECO:0000318"/>
    <property type="project" value="GO_Central"/>
</dbReference>
<dbReference type="InParanoid" id="A2DUS7"/>
<dbReference type="PROSITE" id="PS00107">
    <property type="entry name" value="PROTEIN_KINASE_ATP"/>
    <property type="match status" value="1"/>
</dbReference>
<dbReference type="eggNOG" id="KOG1164">
    <property type="taxonomic scope" value="Eukaryota"/>
</dbReference>
<sequence length="389" mass="44526">MNYKCDINVFDLIDNYRIIKPIGDGGFAYVFFVRDESTNRAYAMKISKDPMHNQVIDLERDVMEEITGNSCFPVLVKSGYYRKNMYIIMELLGMNLASIRKLLDGKKFSLYTSLVVASQTINILEIFHNKGFVHRDVKPSNFLVKQKNVSELCLIDFGLSKRYIDPNTGKPHPKSDKVRFVGTSRYASINALKDNDVSVCDDLISWFYMIVEQYVGQLPWSSITDKELILAMKIRTPVEELCSDLPQEMINIYKYLETLQYDDVVDYTFIHSQILEAIKNLNESNSKLLDWEQNPAITASIIGAPLKRLLSDTLEGKSPEEVDVENSPSKPPPKPPVRGIERELLNADDVNDTINDINNQTPILMTDQAETGCCCCSCYAWRILFHRKR</sequence>
<dbReference type="Pfam" id="PF00069">
    <property type="entry name" value="Pkinase"/>
    <property type="match status" value="1"/>
</dbReference>
<evidence type="ECO:0000256" key="3">
    <source>
        <dbReference type="ARBA" id="ARBA00022840"/>
    </source>
</evidence>
<dbReference type="FunFam" id="1.10.510.10:FF:002896">
    <property type="entry name" value="CK1 family protein kinase"/>
    <property type="match status" value="1"/>
</dbReference>
<dbReference type="OrthoDB" id="5979581at2759"/>
<feature type="domain" description="Protein kinase" evidence="7">
    <location>
        <begin position="16"/>
        <end position="270"/>
    </location>
</feature>
<keyword evidence="2 4" id="KW-0547">Nucleotide-binding</keyword>
<feature type="binding site" evidence="4">
    <location>
        <position position="45"/>
    </location>
    <ligand>
        <name>ATP</name>
        <dbReference type="ChEBI" id="CHEBI:30616"/>
    </ligand>
</feature>
<gene>
    <name evidence="8" type="ORF">TVAG_159850</name>
</gene>
<dbReference type="RefSeq" id="XP_001328035.1">
    <property type="nucleotide sequence ID" value="XM_001328000.1"/>
</dbReference>
<evidence type="ECO:0000313" key="9">
    <source>
        <dbReference type="Proteomes" id="UP000001542"/>
    </source>
</evidence>
<dbReference type="InterPro" id="IPR011009">
    <property type="entry name" value="Kinase-like_dom_sf"/>
</dbReference>
<keyword evidence="5" id="KW-0723">Serine/threonine-protein kinase</keyword>
<dbReference type="InterPro" id="IPR017441">
    <property type="entry name" value="Protein_kinase_ATP_BS"/>
</dbReference>
<organism evidence="8 9">
    <name type="scientific">Trichomonas vaginalis (strain ATCC PRA-98 / G3)</name>
    <dbReference type="NCBI Taxonomy" id="412133"/>
    <lineage>
        <taxon>Eukaryota</taxon>
        <taxon>Metamonada</taxon>
        <taxon>Parabasalia</taxon>
        <taxon>Trichomonadida</taxon>
        <taxon>Trichomonadidae</taxon>
        <taxon>Trichomonas</taxon>
    </lineage>
</organism>
<dbReference type="GO" id="GO:0005737">
    <property type="term" value="C:cytoplasm"/>
    <property type="evidence" value="ECO:0000318"/>
    <property type="project" value="GO_Central"/>
</dbReference>
<evidence type="ECO:0000256" key="1">
    <source>
        <dbReference type="ARBA" id="ARBA00012513"/>
    </source>
</evidence>
<dbReference type="KEGG" id="tva:4773819"/>
<evidence type="ECO:0000256" key="2">
    <source>
        <dbReference type="ARBA" id="ARBA00022741"/>
    </source>
</evidence>
<dbReference type="VEuPathDB" id="TrichDB:TVAGG3_0259580"/>
<evidence type="ECO:0000256" key="6">
    <source>
        <dbReference type="SAM" id="MobiDB-lite"/>
    </source>
</evidence>